<dbReference type="AlphaFoldDB" id="A0A4R9LMY8"/>
<comment type="caution">
    <text evidence="1">The sequence shown here is derived from an EMBL/GenBank/DDBJ whole genome shotgun (WGS) entry which is preliminary data.</text>
</comment>
<sequence length="64" mass="7154">MVLSASASGAKQTLVMRYLARPGLRGIQKIRLSVNLVHHIRIVGIHLQLRDRCLGEDCIDIVFT</sequence>
<proteinExistence type="predicted"/>
<name>A0A4R9LMY8_9LEPT</name>
<gene>
    <name evidence="1" type="ORF">EHS11_10540</name>
</gene>
<evidence type="ECO:0000313" key="2">
    <source>
        <dbReference type="Proteomes" id="UP000298264"/>
    </source>
</evidence>
<reference evidence="1" key="1">
    <citation type="journal article" date="2019" name="PLoS Negl. Trop. Dis.">
        <title>Revisiting the worldwide diversity of Leptospira species in the environment.</title>
        <authorList>
            <person name="Vincent A.T."/>
            <person name="Schiettekatte O."/>
            <person name="Bourhy P."/>
            <person name="Veyrier F.J."/>
            <person name="Picardeau M."/>
        </authorList>
    </citation>
    <scope>NUCLEOTIDE SEQUENCE [LARGE SCALE GENOMIC DNA]</scope>
    <source>
        <strain evidence="1">201400974</strain>
    </source>
</reference>
<organism evidence="1 2">
    <name type="scientific">Leptospira ilyithenensis</name>
    <dbReference type="NCBI Taxonomy" id="2484901"/>
    <lineage>
        <taxon>Bacteria</taxon>
        <taxon>Pseudomonadati</taxon>
        <taxon>Spirochaetota</taxon>
        <taxon>Spirochaetia</taxon>
        <taxon>Leptospirales</taxon>
        <taxon>Leptospiraceae</taxon>
        <taxon>Leptospira</taxon>
    </lineage>
</organism>
<accession>A0A4R9LMY8</accession>
<dbReference type="Proteomes" id="UP000298264">
    <property type="component" value="Unassembled WGS sequence"/>
</dbReference>
<evidence type="ECO:0000313" key="1">
    <source>
        <dbReference type="EMBL" id="TGN09995.1"/>
    </source>
</evidence>
<dbReference type="EMBL" id="RQHV01000049">
    <property type="protein sequence ID" value="TGN09995.1"/>
    <property type="molecule type" value="Genomic_DNA"/>
</dbReference>
<protein>
    <submittedName>
        <fullName evidence="1">Uncharacterized protein</fullName>
    </submittedName>
</protein>
<keyword evidence="2" id="KW-1185">Reference proteome</keyword>